<keyword evidence="2" id="KW-1185">Reference proteome</keyword>
<name>A0AC60PIW4_IXOPE</name>
<reference evidence="1 2" key="1">
    <citation type="journal article" date="2020" name="Cell">
        <title>Large-Scale Comparative Analyses of Tick Genomes Elucidate Their Genetic Diversity and Vector Capacities.</title>
        <authorList>
            <consortium name="Tick Genome and Microbiome Consortium (TIGMIC)"/>
            <person name="Jia N."/>
            <person name="Wang J."/>
            <person name="Shi W."/>
            <person name="Du L."/>
            <person name="Sun Y."/>
            <person name="Zhan W."/>
            <person name="Jiang J.F."/>
            <person name="Wang Q."/>
            <person name="Zhang B."/>
            <person name="Ji P."/>
            <person name="Bell-Sakyi L."/>
            <person name="Cui X.M."/>
            <person name="Yuan T.T."/>
            <person name="Jiang B.G."/>
            <person name="Yang W.F."/>
            <person name="Lam T.T."/>
            <person name="Chang Q.C."/>
            <person name="Ding S.J."/>
            <person name="Wang X.J."/>
            <person name="Zhu J.G."/>
            <person name="Ruan X.D."/>
            <person name="Zhao L."/>
            <person name="Wei J.T."/>
            <person name="Ye R.Z."/>
            <person name="Que T.C."/>
            <person name="Du C.H."/>
            <person name="Zhou Y.H."/>
            <person name="Cheng J.X."/>
            <person name="Dai P.F."/>
            <person name="Guo W.B."/>
            <person name="Han X.H."/>
            <person name="Huang E.J."/>
            <person name="Li L.F."/>
            <person name="Wei W."/>
            <person name="Gao Y.C."/>
            <person name="Liu J.Z."/>
            <person name="Shao H.Z."/>
            <person name="Wang X."/>
            <person name="Wang C.C."/>
            <person name="Yang T.C."/>
            <person name="Huo Q.B."/>
            <person name="Li W."/>
            <person name="Chen H.Y."/>
            <person name="Chen S.E."/>
            <person name="Zhou L.G."/>
            <person name="Ni X.B."/>
            <person name="Tian J.H."/>
            <person name="Sheng Y."/>
            <person name="Liu T."/>
            <person name="Pan Y.S."/>
            <person name="Xia L.Y."/>
            <person name="Li J."/>
            <person name="Zhao F."/>
            <person name="Cao W.C."/>
        </authorList>
    </citation>
    <scope>NUCLEOTIDE SEQUENCE [LARGE SCALE GENOMIC DNA]</scope>
    <source>
        <strain evidence="1">Iper-2018</strain>
    </source>
</reference>
<organism evidence="1 2">
    <name type="scientific">Ixodes persulcatus</name>
    <name type="common">Taiga tick</name>
    <dbReference type="NCBI Taxonomy" id="34615"/>
    <lineage>
        <taxon>Eukaryota</taxon>
        <taxon>Metazoa</taxon>
        <taxon>Ecdysozoa</taxon>
        <taxon>Arthropoda</taxon>
        <taxon>Chelicerata</taxon>
        <taxon>Arachnida</taxon>
        <taxon>Acari</taxon>
        <taxon>Parasitiformes</taxon>
        <taxon>Ixodida</taxon>
        <taxon>Ixodoidea</taxon>
        <taxon>Ixodidae</taxon>
        <taxon>Ixodinae</taxon>
        <taxon>Ixodes</taxon>
    </lineage>
</organism>
<proteinExistence type="predicted"/>
<dbReference type="EMBL" id="JABSTQ010010539">
    <property type="protein sequence ID" value="KAG0420128.1"/>
    <property type="molecule type" value="Genomic_DNA"/>
</dbReference>
<evidence type="ECO:0000313" key="1">
    <source>
        <dbReference type="EMBL" id="KAG0420128.1"/>
    </source>
</evidence>
<feature type="non-terminal residue" evidence="1">
    <location>
        <position position="1"/>
    </location>
</feature>
<dbReference type="Proteomes" id="UP000805193">
    <property type="component" value="Unassembled WGS sequence"/>
</dbReference>
<comment type="caution">
    <text evidence="1">The sequence shown here is derived from an EMBL/GenBank/DDBJ whole genome shotgun (WGS) entry which is preliminary data.</text>
</comment>
<evidence type="ECO:0000313" key="2">
    <source>
        <dbReference type="Proteomes" id="UP000805193"/>
    </source>
</evidence>
<protein>
    <submittedName>
        <fullName evidence="1">Uncharacterized protein</fullName>
    </submittedName>
</protein>
<gene>
    <name evidence="1" type="ORF">HPB47_003659</name>
</gene>
<sequence>AFFSVSAALVRDMATGQTSGDVGAVRLRLPQFWPSDPLLWFAQVRDLILKPPNQNPYDTLKTKLVRRTSIYEQRRLQQLQTTEELGDKTPSQMLRRLQQLLGDSSTTIDPSLLRELYLQRLPATFRMVLAPTTNITIEALAQLADRVVAVASPAISTVATDSLAVRRSPQENSDTRKPLVLDGIEDMRMQINQLTTQVAALMTAAPFRSRQRSRSLKWCLPPSYGHGRNAGEKELRESIVGAERQEEKKRSARSGSARHSTERAARPTISPPVDAALLAVPPFAPHSKKKWRKKVATARLRPFY</sequence>
<accession>A0AC60PIW4</accession>